<evidence type="ECO:0000259" key="2">
    <source>
        <dbReference type="Pfam" id="PF13086"/>
    </source>
</evidence>
<proteinExistence type="predicted"/>
<reference evidence="5 6" key="1">
    <citation type="submission" date="2024-09" db="EMBL/GenBank/DDBJ databases">
        <authorList>
            <person name="Sun Q."/>
            <person name="Mori K."/>
        </authorList>
    </citation>
    <scope>NUCLEOTIDE SEQUENCE [LARGE SCALE GENOMIC DNA]</scope>
    <source>
        <strain evidence="5 6">CECT 8286</strain>
    </source>
</reference>
<keyword evidence="1" id="KW-0175">Coiled coil</keyword>
<feature type="coiled-coil region" evidence="1">
    <location>
        <begin position="533"/>
        <end position="563"/>
    </location>
</feature>
<dbReference type="PANTHER" id="PTHR10887">
    <property type="entry name" value="DNA2/NAM7 HELICASE FAMILY"/>
    <property type="match status" value="1"/>
</dbReference>
<name>A0ABV5F5Q5_9FLAO</name>
<dbReference type="Proteomes" id="UP001589605">
    <property type="component" value="Unassembled WGS sequence"/>
</dbReference>
<dbReference type="RefSeq" id="WP_382384424.1">
    <property type="nucleotide sequence ID" value="NZ_JBHMEZ010000031.1"/>
</dbReference>
<dbReference type="Gene3D" id="3.40.50.300">
    <property type="entry name" value="P-loop containing nucleotide triphosphate hydrolases"/>
    <property type="match status" value="3"/>
</dbReference>
<dbReference type="InterPro" id="IPR041679">
    <property type="entry name" value="DNA2/NAM7-like_C"/>
</dbReference>
<evidence type="ECO:0000313" key="6">
    <source>
        <dbReference type="Proteomes" id="UP001589605"/>
    </source>
</evidence>
<dbReference type="Gene3D" id="3.30.870.10">
    <property type="entry name" value="Endonuclease Chain A"/>
    <property type="match status" value="1"/>
</dbReference>
<dbReference type="SUPFAM" id="SSF52540">
    <property type="entry name" value="P-loop containing nucleoside triphosphate hydrolases"/>
    <property type="match status" value="1"/>
</dbReference>
<keyword evidence="6" id="KW-1185">Reference proteome</keyword>
<feature type="domain" description="Phospholipase D-like" evidence="4">
    <location>
        <begin position="1051"/>
        <end position="1146"/>
    </location>
</feature>
<dbReference type="InterPro" id="IPR027417">
    <property type="entry name" value="P-loop_NTPase"/>
</dbReference>
<dbReference type="InterPro" id="IPR047187">
    <property type="entry name" value="SF1_C_Upf1"/>
</dbReference>
<sequence length="1164" mass="132748">MVKNSDIKSWLSYWKKTLIDTDRKRIDITTSPLPIDTYYIDKVPEKHLNYLWNISQAKKDTKFINVDICPCSLQTKFEHGKSKKVKEDIYYPFWIPAIMYKDGTLAPQESGKNISKPFFIREYLGPNSNDTYQISTIKEVDSALQKIEFKNDSWASYWGLCESFFSMVTAKNFETYNIKDNRYLFIQLGELRGLTTNIRLLYNRLEKTPPNNKLLNTILSQDKIKHISIPNKSAVIRNKMHLGQMSSEFPLSVSQRESIMSFNLLEKNNILAVNGPPGTGKTTFLQSVIANSVVSTVIYKQEPELIIACSTNNQAITNILDSFALDSDDNLTKRWLPDLTSLGLYLSSSETKKYQTCTSEYGNGFFEDYENSNLKNKQDFFLREFKQNIENKTNVEDCKKALYTIVNSKVSAISEHIDIAERYENTVLLLKNKGYSSLDHLKEDIKTYNSKIIDSEKKINHISTSEKQLNSANKKQPFLQRLFHFLPKHKARRASLFERTLLNLNLDSATDYSNYNALVHILNELLIAKTKTRTQLKNELHSLKELLQNIEDYTSNYKACIAKFNSNYGSTIESLEASTGKEYVGLSPLEDMQVKMDISYRYEAFWYAIHFREAEYLIKLEKRKQKVDKERGKKSYREKLQRYAAITPIFISTFHSIPKYSTFFDKADGAKAYFDLYDLLIVDEAGQVAPGVSLPTFSLAKKAIVVGDVFQIEPVWSVEEKLDIINLKMNTILKADFSNNDFNTLKKSGLLCASGNLMQIAQQSCFIKDEAIGGTLLKEHRRCPDKIISFSDDYVYQNKLILTKGNHRKVNTGLPLKGFMHIDSESSKIGNSRRNIQDAKIISKWIESKREELIKAYNGKAIHKILAIVTPYKSQASLIKNELNKINKAAYSKITSGTVHALQGSEIDIVIFSSVLSPGNSTLYADNINMLNVAVSRAKSSFLVFGNLNTFDATKNTPLGNLKKWLQEDPDCELSNKFIFEAENSETPNGVTRIHTLKKHIDILERAFDIAETELIIISPFISSNAIECETIIFSKNGDKNTLNTTKINAIESKLKSAINRGVKLSVYTDSTLDMKNNLLKPNSKKGRELITQSGAQLKLINGIHNKTIIINNDIIIEGSFNWFSAVRDEQSKYYREEASLVVKGEMAKDMIKKTKEHLNKFAK</sequence>
<dbReference type="Pfam" id="PF13087">
    <property type="entry name" value="AAA_12"/>
    <property type="match status" value="1"/>
</dbReference>
<protein>
    <submittedName>
        <fullName evidence="5">AAA domain-containing protein</fullName>
    </submittedName>
</protein>
<dbReference type="EMBL" id="JBHMEZ010000031">
    <property type="protein sequence ID" value="MFB9054786.1"/>
    <property type="molecule type" value="Genomic_DNA"/>
</dbReference>
<dbReference type="CDD" id="cd18808">
    <property type="entry name" value="SF1_C_Upf1"/>
    <property type="match status" value="1"/>
</dbReference>
<accession>A0ABV5F5Q5</accession>
<dbReference type="InterPro" id="IPR041677">
    <property type="entry name" value="DNA2/NAM7_AAA_11"/>
</dbReference>
<feature type="domain" description="DNA2/NAM7 helicase helicase" evidence="2">
    <location>
        <begin position="253"/>
        <end position="715"/>
    </location>
</feature>
<dbReference type="SUPFAM" id="SSF56024">
    <property type="entry name" value="Phospholipase D/nuclease"/>
    <property type="match status" value="1"/>
</dbReference>
<dbReference type="Pfam" id="PF13091">
    <property type="entry name" value="PLDc_2"/>
    <property type="match status" value="1"/>
</dbReference>
<evidence type="ECO:0000259" key="4">
    <source>
        <dbReference type="Pfam" id="PF13091"/>
    </source>
</evidence>
<dbReference type="Pfam" id="PF13086">
    <property type="entry name" value="AAA_11"/>
    <property type="match status" value="1"/>
</dbReference>
<organism evidence="5 6">
    <name type="scientific">Formosa undariae</name>
    <dbReference type="NCBI Taxonomy" id="1325436"/>
    <lineage>
        <taxon>Bacteria</taxon>
        <taxon>Pseudomonadati</taxon>
        <taxon>Bacteroidota</taxon>
        <taxon>Flavobacteriia</taxon>
        <taxon>Flavobacteriales</taxon>
        <taxon>Flavobacteriaceae</taxon>
        <taxon>Formosa</taxon>
    </lineage>
</organism>
<evidence type="ECO:0000256" key="1">
    <source>
        <dbReference type="SAM" id="Coils"/>
    </source>
</evidence>
<dbReference type="InterPro" id="IPR045055">
    <property type="entry name" value="DNA2/NAM7-like"/>
</dbReference>
<comment type="caution">
    <text evidence="5">The sequence shown here is derived from an EMBL/GenBank/DDBJ whole genome shotgun (WGS) entry which is preliminary data.</text>
</comment>
<dbReference type="PANTHER" id="PTHR10887:SF530">
    <property type="entry name" value="SUPERFAMILY I DNA HELICASES"/>
    <property type="match status" value="1"/>
</dbReference>
<dbReference type="InterPro" id="IPR025202">
    <property type="entry name" value="PLD-like_dom"/>
</dbReference>
<feature type="domain" description="DNA2/NAM7 helicase-like C-terminal" evidence="3">
    <location>
        <begin position="774"/>
        <end position="948"/>
    </location>
</feature>
<evidence type="ECO:0000259" key="3">
    <source>
        <dbReference type="Pfam" id="PF13087"/>
    </source>
</evidence>
<evidence type="ECO:0000313" key="5">
    <source>
        <dbReference type="EMBL" id="MFB9054786.1"/>
    </source>
</evidence>
<gene>
    <name evidence="5" type="ORF">ACFFVB_16975</name>
</gene>